<reference evidence="5" key="1">
    <citation type="submission" date="2016-10" db="EMBL/GenBank/DDBJ databases">
        <authorList>
            <person name="Varghese N."/>
            <person name="Submissions S."/>
        </authorList>
    </citation>
    <scope>NUCLEOTIDE SEQUENCE [LARGE SCALE GENOMIC DNA]</scope>
    <source>
        <strain evidence="5">DSM 45419</strain>
    </source>
</reference>
<feature type="active site" description="Nucleophile" evidence="2">
    <location>
        <position position="43"/>
    </location>
</feature>
<keyword evidence="2" id="KW-0442">Lipid degradation</keyword>
<keyword evidence="1 2" id="KW-0443">Lipid metabolism</keyword>
<dbReference type="Proteomes" id="UP000198680">
    <property type="component" value="Unassembled WGS sequence"/>
</dbReference>
<feature type="domain" description="PNPLA" evidence="3">
    <location>
        <begin position="11"/>
        <end position="215"/>
    </location>
</feature>
<evidence type="ECO:0000313" key="4">
    <source>
        <dbReference type="EMBL" id="SDM02346.1"/>
    </source>
</evidence>
<dbReference type="AlphaFoldDB" id="A0A1G9PUA3"/>
<accession>A0A1G9PUA3</accession>
<keyword evidence="5" id="KW-1185">Reference proteome</keyword>
<dbReference type="GO" id="GO:0016787">
    <property type="term" value="F:hydrolase activity"/>
    <property type="evidence" value="ECO:0007669"/>
    <property type="project" value="UniProtKB-UniRule"/>
</dbReference>
<dbReference type="InterPro" id="IPR016035">
    <property type="entry name" value="Acyl_Trfase/lysoPLipase"/>
</dbReference>
<proteinExistence type="predicted"/>
<sequence>MPPPDRLPADLVLEGGGVKGIALVGATVELLRRYRFERVAGSSAGAVLAAFLATGLDADGVLERTSRLEYDRVPDAWAPVPVVAPAVGLLTRSGLHPGRYVTEWVRRELADLGVHTFGDLRREDPGDDPTLAPWQRYRLVVTATDVTRGRLLRLPWDYRDYGLDPDAQPVADAIRASLAIPFFFAPQTLRDPRTGRRSTLLDGGVLSNFPVEIFDRTDAAPPRWPTFGVGVGDVLSDGEVSVFPHRRLLPPPVRLLDSLVATTVNGRDRTYLAQPCVRRRAVSIDTSGTRATDFDIGPAERARLVSAGTTAARDFLAGWDWADYLRECRGVATG</sequence>
<dbReference type="InterPro" id="IPR002641">
    <property type="entry name" value="PNPLA_dom"/>
</dbReference>
<evidence type="ECO:0000313" key="5">
    <source>
        <dbReference type="Proteomes" id="UP000198680"/>
    </source>
</evidence>
<dbReference type="Gene3D" id="3.40.1090.10">
    <property type="entry name" value="Cytosolic phospholipase A2 catalytic domain"/>
    <property type="match status" value="2"/>
</dbReference>
<evidence type="ECO:0000256" key="2">
    <source>
        <dbReference type="PROSITE-ProRule" id="PRU01161"/>
    </source>
</evidence>
<feature type="active site" description="Proton acceptor" evidence="2">
    <location>
        <position position="202"/>
    </location>
</feature>
<name>A0A1G9PUA3_9ACTN</name>
<feature type="short sequence motif" description="DGA/G" evidence="2">
    <location>
        <begin position="202"/>
        <end position="204"/>
    </location>
</feature>
<feature type="short sequence motif" description="GXSXG" evidence="2">
    <location>
        <begin position="41"/>
        <end position="45"/>
    </location>
</feature>
<dbReference type="Pfam" id="PF01734">
    <property type="entry name" value="Patatin"/>
    <property type="match status" value="1"/>
</dbReference>
<dbReference type="SUPFAM" id="SSF52151">
    <property type="entry name" value="FabD/lysophospholipase-like"/>
    <property type="match status" value="1"/>
</dbReference>
<feature type="short sequence motif" description="GXGXXG" evidence="2">
    <location>
        <begin position="15"/>
        <end position="20"/>
    </location>
</feature>
<keyword evidence="2" id="KW-0378">Hydrolase</keyword>
<organism evidence="4 5">
    <name type="scientific">Geodermatophilus siccatus</name>
    <dbReference type="NCBI Taxonomy" id="1137991"/>
    <lineage>
        <taxon>Bacteria</taxon>
        <taxon>Bacillati</taxon>
        <taxon>Actinomycetota</taxon>
        <taxon>Actinomycetes</taxon>
        <taxon>Geodermatophilales</taxon>
        <taxon>Geodermatophilaceae</taxon>
        <taxon>Geodermatophilus</taxon>
    </lineage>
</organism>
<dbReference type="RefSeq" id="WP_175479468.1">
    <property type="nucleotide sequence ID" value="NZ_FNHE01000003.1"/>
</dbReference>
<protein>
    <submittedName>
        <fullName evidence="4">NTE family protein</fullName>
    </submittedName>
</protein>
<dbReference type="PANTHER" id="PTHR46394:SF1">
    <property type="entry name" value="PNPLA DOMAIN-CONTAINING PROTEIN"/>
    <property type="match status" value="1"/>
</dbReference>
<dbReference type="PROSITE" id="PS51635">
    <property type="entry name" value="PNPLA"/>
    <property type="match status" value="1"/>
</dbReference>
<gene>
    <name evidence="4" type="ORF">SAMN05660642_01369</name>
</gene>
<dbReference type="InterPro" id="IPR052580">
    <property type="entry name" value="Lipid_Hydrolase"/>
</dbReference>
<evidence type="ECO:0000259" key="3">
    <source>
        <dbReference type="PROSITE" id="PS51635"/>
    </source>
</evidence>
<dbReference type="STRING" id="1137991.SAMN05660642_01369"/>
<evidence type="ECO:0000256" key="1">
    <source>
        <dbReference type="ARBA" id="ARBA00023098"/>
    </source>
</evidence>
<dbReference type="PANTHER" id="PTHR46394">
    <property type="entry name" value="ANNEXIN"/>
    <property type="match status" value="1"/>
</dbReference>
<dbReference type="EMBL" id="FNHE01000003">
    <property type="protein sequence ID" value="SDM02346.1"/>
    <property type="molecule type" value="Genomic_DNA"/>
</dbReference>
<dbReference type="GO" id="GO:0016042">
    <property type="term" value="P:lipid catabolic process"/>
    <property type="evidence" value="ECO:0007669"/>
    <property type="project" value="UniProtKB-UniRule"/>
</dbReference>
<dbReference type="CDD" id="cd07207">
    <property type="entry name" value="Pat_ExoU_VipD_like"/>
    <property type="match status" value="1"/>
</dbReference>